<dbReference type="KEGG" id="tfa:BW733_09095"/>
<dbReference type="Pfam" id="PF13380">
    <property type="entry name" value="CoA_binding_2"/>
    <property type="match status" value="1"/>
</dbReference>
<keyword evidence="3" id="KW-1185">Reference proteome</keyword>
<proteinExistence type="predicted"/>
<dbReference type="InterPro" id="IPR036291">
    <property type="entry name" value="NAD(P)-bd_dom_sf"/>
</dbReference>
<sequence length="158" mass="16664">MKINEAAAEFLACRRIAVTGVSRTPGSHGANVVYDRLLERGFEAIAINPNADEIAGRPAYPDLRSVPDGVEAVVIGTAPQRALDTMREAVELGIGRVWMHRSIDGGSVDDEAVAYGREHGVVVIDGGCPLMFGPAADGAHKAMCAVLKLMGRAPRTVS</sequence>
<evidence type="ECO:0000313" key="2">
    <source>
        <dbReference type="EMBL" id="AQP50960.1"/>
    </source>
</evidence>
<dbReference type="Proteomes" id="UP000188235">
    <property type="component" value="Chromosome"/>
</dbReference>
<dbReference type="RefSeq" id="WP_077349803.1">
    <property type="nucleotide sequence ID" value="NZ_CP019607.1"/>
</dbReference>
<reference evidence="2 3" key="1">
    <citation type="journal article" date="2008" name="Int. J. Syst. Evol. Microbiol.">
        <title>Tessaracoccus flavescens sp. nov., isolated from marine sediment.</title>
        <authorList>
            <person name="Lee D.W."/>
            <person name="Lee S.D."/>
        </authorList>
    </citation>
    <scope>NUCLEOTIDE SEQUENCE [LARGE SCALE GENOMIC DNA]</scope>
    <source>
        <strain evidence="2 3">SST-39T</strain>
    </source>
</reference>
<dbReference type="SUPFAM" id="SSF51735">
    <property type="entry name" value="NAD(P)-binding Rossmann-fold domains"/>
    <property type="match status" value="1"/>
</dbReference>
<accession>A0A1Q2CXY5</accession>
<dbReference type="OrthoDB" id="9804695at2"/>
<name>A0A1Q2CXY5_9ACTN</name>
<protein>
    <submittedName>
        <fullName evidence="2">CoA-binding protein</fullName>
    </submittedName>
</protein>
<dbReference type="Gene3D" id="3.40.50.720">
    <property type="entry name" value="NAD(P)-binding Rossmann-like Domain"/>
    <property type="match status" value="1"/>
</dbReference>
<evidence type="ECO:0000313" key="3">
    <source>
        <dbReference type="Proteomes" id="UP000188235"/>
    </source>
</evidence>
<dbReference type="InterPro" id="IPR003781">
    <property type="entry name" value="CoA-bd"/>
</dbReference>
<organism evidence="2 3">
    <name type="scientific">Tessaracoccus flavescens</name>
    <dbReference type="NCBI Taxonomy" id="399497"/>
    <lineage>
        <taxon>Bacteria</taxon>
        <taxon>Bacillati</taxon>
        <taxon>Actinomycetota</taxon>
        <taxon>Actinomycetes</taxon>
        <taxon>Propionibacteriales</taxon>
        <taxon>Propionibacteriaceae</taxon>
        <taxon>Tessaracoccus</taxon>
    </lineage>
</organism>
<dbReference type="SMART" id="SM00881">
    <property type="entry name" value="CoA_binding"/>
    <property type="match status" value="1"/>
</dbReference>
<dbReference type="AlphaFoldDB" id="A0A1Q2CXY5"/>
<dbReference type="PANTHER" id="PTHR33303:SF2">
    <property type="entry name" value="COA-BINDING DOMAIN-CONTAINING PROTEIN"/>
    <property type="match status" value="1"/>
</dbReference>
<dbReference type="PANTHER" id="PTHR33303">
    <property type="entry name" value="CYTOPLASMIC PROTEIN-RELATED"/>
    <property type="match status" value="1"/>
</dbReference>
<dbReference type="EMBL" id="CP019607">
    <property type="protein sequence ID" value="AQP50960.1"/>
    <property type="molecule type" value="Genomic_DNA"/>
</dbReference>
<gene>
    <name evidence="2" type="ORF">BW733_09095</name>
</gene>
<evidence type="ECO:0000259" key="1">
    <source>
        <dbReference type="SMART" id="SM00881"/>
    </source>
</evidence>
<dbReference type="STRING" id="399497.BW733_09095"/>
<feature type="domain" description="CoA-binding" evidence="1">
    <location>
        <begin position="10"/>
        <end position="104"/>
    </location>
</feature>